<dbReference type="Proteomes" id="UP001321473">
    <property type="component" value="Unassembled WGS sequence"/>
</dbReference>
<dbReference type="SUPFAM" id="SSF57756">
    <property type="entry name" value="Retrovirus zinc finger-like domains"/>
    <property type="match status" value="1"/>
</dbReference>
<sequence length="291" mass="31565">MESPKSADSPKQQAPGARAFEARKPIVCYNCNKEGHISVNCKQQKMAFACMRESEENLKLLEPYMRDVVINGKKFRALRDSAATMDAAHPSCVSSTDYTGECAWIKQVAEEQSACLPIAKVTLEGTFGRLDTEAAVSANLPTHLPYLFSNKSEQLLKEKGLSFTSGLACMALTRSRARKLAKKLDCAPINEQAPNHSPDQPGDPCRKTDPSKPHEHDHEGVPEQAVAHEIQGTADSVENGATGTNAKGSTLTPASTCWEELTKVDRKALIAEQKNDPSLRALSNKSSAVTV</sequence>
<feature type="domain" description="CCHC-type" evidence="3">
    <location>
        <begin position="28"/>
        <end position="43"/>
    </location>
</feature>
<keyword evidence="1" id="KW-0479">Metal-binding</keyword>
<dbReference type="PROSITE" id="PS50158">
    <property type="entry name" value="ZF_CCHC"/>
    <property type="match status" value="1"/>
</dbReference>
<protein>
    <recommendedName>
        <fullName evidence="3">CCHC-type domain-containing protein</fullName>
    </recommendedName>
</protein>
<evidence type="ECO:0000259" key="3">
    <source>
        <dbReference type="PROSITE" id="PS50158"/>
    </source>
</evidence>
<reference evidence="4 5" key="1">
    <citation type="journal article" date="2023" name="Arcadia Sci">
        <title>De novo assembly of a long-read Amblyomma americanum tick genome.</title>
        <authorList>
            <person name="Chou S."/>
            <person name="Poskanzer K.E."/>
            <person name="Rollins M."/>
            <person name="Thuy-Boun P.S."/>
        </authorList>
    </citation>
    <scope>NUCLEOTIDE SEQUENCE [LARGE SCALE GENOMIC DNA]</scope>
    <source>
        <strain evidence="4">F_SG_1</strain>
        <tissue evidence="4">Salivary glands</tissue>
    </source>
</reference>
<dbReference type="SMART" id="SM00343">
    <property type="entry name" value="ZnF_C2HC"/>
    <property type="match status" value="1"/>
</dbReference>
<feature type="region of interest" description="Disordered" evidence="2">
    <location>
        <begin position="188"/>
        <end position="223"/>
    </location>
</feature>
<keyword evidence="1" id="KW-0863">Zinc-finger</keyword>
<comment type="caution">
    <text evidence="4">The sequence shown here is derived from an EMBL/GenBank/DDBJ whole genome shotgun (WGS) entry which is preliminary data.</text>
</comment>
<evidence type="ECO:0000313" key="4">
    <source>
        <dbReference type="EMBL" id="KAK8759384.1"/>
    </source>
</evidence>
<keyword evidence="5" id="KW-1185">Reference proteome</keyword>
<gene>
    <name evidence="4" type="ORF">V5799_002984</name>
</gene>
<proteinExistence type="predicted"/>
<feature type="compositionally biased region" description="Basic and acidic residues" evidence="2">
    <location>
        <begin position="204"/>
        <end position="221"/>
    </location>
</feature>
<dbReference type="Pfam" id="PF00098">
    <property type="entry name" value="zf-CCHC"/>
    <property type="match status" value="1"/>
</dbReference>
<dbReference type="InterPro" id="IPR001878">
    <property type="entry name" value="Znf_CCHC"/>
</dbReference>
<dbReference type="InterPro" id="IPR036875">
    <property type="entry name" value="Znf_CCHC_sf"/>
</dbReference>
<accession>A0AAQ4DA94</accession>
<keyword evidence="1" id="KW-0862">Zinc</keyword>
<evidence type="ECO:0000256" key="1">
    <source>
        <dbReference type="PROSITE-ProRule" id="PRU00047"/>
    </source>
</evidence>
<dbReference type="GO" id="GO:0008270">
    <property type="term" value="F:zinc ion binding"/>
    <property type="evidence" value="ECO:0007669"/>
    <property type="project" value="UniProtKB-KW"/>
</dbReference>
<evidence type="ECO:0000256" key="2">
    <source>
        <dbReference type="SAM" id="MobiDB-lite"/>
    </source>
</evidence>
<dbReference type="Gene3D" id="4.10.60.10">
    <property type="entry name" value="Zinc finger, CCHC-type"/>
    <property type="match status" value="1"/>
</dbReference>
<evidence type="ECO:0000313" key="5">
    <source>
        <dbReference type="Proteomes" id="UP001321473"/>
    </source>
</evidence>
<dbReference type="GO" id="GO:0003676">
    <property type="term" value="F:nucleic acid binding"/>
    <property type="evidence" value="ECO:0007669"/>
    <property type="project" value="InterPro"/>
</dbReference>
<organism evidence="4 5">
    <name type="scientific">Amblyomma americanum</name>
    <name type="common">Lone star tick</name>
    <dbReference type="NCBI Taxonomy" id="6943"/>
    <lineage>
        <taxon>Eukaryota</taxon>
        <taxon>Metazoa</taxon>
        <taxon>Ecdysozoa</taxon>
        <taxon>Arthropoda</taxon>
        <taxon>Chelicerata</taxon>
        <taxon>Arachnida</taxon>
        <taxon>Acari</taxon>
        <taxon>Parasitiformes</taxon>
        <taxon>Ixodida</taxon>
        <taxon>Ixodoidea</taxon>
        <taxon>Ixodidae</taxon>
        <taxon>Amblyomminae</taxon>
        <taxon>Amblyomma</taxon>
    </lineage>
</organism>
<dbReference type="EMBL" id="JARKHS020033110">
    <property type="protein sequence ID" value="KAK8759384.1"/>
    <property type="molecule type" value="Genomic_DNA"/>
</dbReference>
<name>A0AAQ4DA94_AMBAM</name>
<dbReference type="AlphaFoldDB" id="A0AAQ4DA94"/>